<dbReference type="Proteomes" id="UP000002274">
    <property type="component" value="Chromosome"/>
</dbReference>
<accession>A2CB76</accession>
<feature type="transmembrane region" description="Helical" evidence="1">
    <location>
        <begin position="12"/>
        <end position="34"/>
    </location>
</feature>
<dbReference type="EMBL" id="CP000554">
    <property type="protein sequence ID" value="ABM78736.1"/>
    <property type="molecule type" value="Genomic_DNA"/>
</dbReference>
<sequence length="147" mass="16836">MAFRTSIFDLPMIHGLLWFPLLLVFVLLTALGWLERRRQNLFRVWAEDSELSKLDGSGAARLKQGMLSWSSFEAGRFQEQGNFEVTKLEMLELMALTSGEAPLTQESQGRCRLRLIGNGQEMDVPFADAEQARRWVDQLMARARCDL</sequence>
<protein>
    <submittedName>
        <fullName evidence="2">Uncharacterized protein</fullName>
    </submittedName>
</protein>
<keyword evidence="1" id="KW-0472">Membrane</keyword>
<keyword evidence="1" id="KW-1133">Transmembrane helix</keyword>
<gene>
    <name evidence="2" type="ordered locus">P9303_19941</name>
</gene>
<keyword evidence="1" id="KW-0812">Transmembrane</keyword>
<organism evidence="2 3">
    <name type="scientific">Prochlorococcus marinus (strain MIT 9303)</name>
    <dbReference type="NCBI Taxonomy" id="59922"/>
    <lineage>
        <taxon>Bacteria</taxon>
        <taxon>Bacillati</taxon>
        <taxon>Cyanobacteriota</taxon>
        <taxon>Cyanophyceae</taxon>
        <taxon>Synechococcales</taxon>
        <taxon>Prochlorococcaceae</taxon>
        <taxon>Prochlorococcus</taxon>
    </lineage>
</organism>
<evidence type="ECO:0000256" key="1">
    <source>
        <dbReference type="SAM" id="Phobius"/>
    </source>
</evidence>
<evidence type="ECO:0000313" key="3">
    <source>
        <dbReference type="Proteomes" id="UP000002274"/>
    </source>
</evidence>
<name>A2CB76_PROM3</name>
<dbReference type="STRING" id="59922.P9303_19941"/>
<dbReference type="HOGENOM" id="CLU_1990670_0_0_3"/>
<dbReference type="KEGG" id="pmf:P9303_19941"/>
<dbReference type="AlphaFoldDB" id="A2CB76"/>
<proteinExistence type="predicted"/>
<evidence type="ECO:0000313" key="2">
    <source>
        <dbReference type="EMBL" id="ABM78736.1"/>
    </source>
</evidence>
<reference evidence="2 3" key="1">
    <citation type="journal article" date="2007" name="PLoS Genet.">
        <title>Patterns and implications of gene gain and loss in the evolution of Prochlorococcus.</title>
        <authorList>
            <person name="Kettler G.C."/>
            <person name="Martiny A.C."/>
            <person name="Huang K."/>
            <person name="Zucker J."/>
            <person name="Coleman M.L."/>
            <person name="Rodrigue S."/>
            <person name="Chen F."/>
            <person name="Lapidus A."/>
            <person name="Ferriera S."/>
            <person name="Johnson J."/>
            <person name="Steglich C."/>
            <person name="Church G.M."/>
            <person name="Richardson P."/>
            <person name="Chisholm S.W."/>
        </authorList>
    </citation>
    <scope>NUCLEOTIDE SEQUENCE [LARGE SCALE GENOMIC DNA]</scope>
    <source>
        <strain evidence="2 3">MIT 9303</strain>
    </source>
</reference>